<dbReference type="CDD" id="cd14498">
    <property type="entry name" value="DSP"/>
    <property type="match status" value="1"/>
</dbReference>
<dbReference type="EMBL" id="CAJZBQ010000002">
    <property type="protein sequence ID" value="CAG9310255.1"/>
    <property type="molecule type" value="Genomic_DNA"/>
</dbReference>
<name>A0AAU9ILB1_9CILI</name>
<evidence type="ECO:0000313" key="3">
    <source>
        <dbReference type="Proteomes" id="UP001162131"/>
    </source>
</evidence>
<dbReference type="InterPro" id="IPR000340">
    <property type="entry name" value="Dual-sp_phosphatase_cat-dom"/>
</dbReference>
<reference evidence="2" key="1">
    <citation type="submission" date="2021-09" db="EMBL/GenBank/DDBJ databases">
        <authorList>
            <consortium name="AG Swart"/>
            <person name="Singh M."/>
            <person name="Singh A."/>
            <person name="Seah K."/>
            <person name="Emmerich C."/>
        </authorList>
    </citation>
    <scope>NUCLEOTIDE SEQUENCE</scope>
    <source>
        <strain evidence="2">ATCC30299</strain>
    </source>
</reference>
<organism evidence="2 3">
    <name type="scientific">Blepharisma stoltei</name>
    <dbReference type="NCBI Taxonomy" id="1481888"/>
    <lineage>
        <taxon>Eukaryota</taxon>
        <taxon>Sar</taxon>
        <taxon>Alveolata</taxon>
        <taxon>Ciliophora</taxon>
        <taxon>Postciliodesmatophora</taxon>
        <taxon>Heterotrichea</taxon>
        <taxon>Heterotrichida</taxon>
        <taxon>Blepharismidae</taxon>
        <taxon>Blepharisma</taxon>
    </lineage>
</organism>
<protein>
    <recommendedName>
        <fullName evidence="1">Tyrosine specific protein phosphatases domain-containing protein</fullName>
    </recommendedName>
</protein>
<dbReference type="GO" id="GO:0008579">
    <property type="term" value="F:JUN kinase phosphatase activity"/>
    <property type="evidence" value="ECO:0007669"/>
    <property type="project" value="TreeGrafter"/>
</dbReference>
<dbReference type="InterPro" id="IPR020422">
    <property type="entry name" value="TYR_PHOSPHATASE_DUAL_dom"/>
</dbReference>
<feature type="domain" description="Tyrosine specific protein phosphatases" evidence="1">
    <location>
        <begin position="259"/>
        <end position="319"/>
    </location>
</feature>
<comment type="caution">
    <text evidence="2">The sequence shown here is derived from an EMBL/GenBank/DDBJ whole genome shotgun (WGS) entry which is preliminary data.</text>
</comment>
<dbReference type="Gene3D" id="3.90.190.10">
    <property type="entry name" value="Protein tyrosine phosphatase superfamily"/>
    <property type="match status" value="1"/>
</dbReference>
<sequence length="338" mass="38642">MVSMSASFILKPRPKLEVKRSKSMTNLSKTSWNPNPSTLSIIYQHWQKLPTASKLEYTNLKKIFTEESQKIRQEIRRNDRLNKSISVIPRTKYKRRVRNSSQVVDLMEKLKKARELKEKEKQKKAATPLLHFAKALGQSCQSCTQNVLFSSSRSSKKFGFLLKKSIIERTIAPDEPYKEILEAEKGAFSRIPIKEELTIASRTGELFISDLNSASTASLLKRHDIRSILSIGINNQPVKYPFIENYYTVNIVDNDSGVENFFESIPSAFKIIDKCLSEGNLLIHCYYGVSRSCAVVAVYLIKKYQISLAKAITITHKGRKSFKLSPLLEKMLLELEKL</sequence>
<dbReference type="PANTHER" id="PTHR46377">
    <property type="entry name" value="DUAL SPECIFICITY PROTEIN PHOSPHATASE 19"/>
    <property type="match status" value="1"/>
</dbReference>
<gene>
    <name evidence="2" type="ORF">BSTOLATCC_MIC1109</name>
</gene>
<dbReference type="AlphaFoldDB" id="A0AAU9ILB1"/>
<dbReference type="InterPro" id="IPR029021">
    <property type="entry name" value="Prot-tyrosine_phosphatase-like"/>
</dbReference>
<dbReference type="Pfam" id="PF00782">
    <property type="entry name" value="DSPc"/>
    <property type="match status" value="1"/>
</dbReference>
<dbReference type="SUPFAM" id="SSF52799">
    <property type="entry name" value="(Phosphotyrosine protein) phosphatases II"/>
    <property type="match status" value="1"/>
</dbReference>
<dbReference type="Proteomes" id="UP001162131">
    <property type="component" value="Unassembled WGS sequence"/>
</dbReference>
<dbReference type="PANTHER" id="PTHR46377:SF1">
    <property type="entry name" value="DUAL SPECIFICITY PROTEIN PHOSPHATASE 19"/>
    <property type="match status" value="1"/>
</dbReference>
<dbReference type="SMART" id="SM00195">
    <property type="entry name" value="DSPc"/>
    <property type="match status" value="1"/>
</dbReference>
<accession>A0AAU9ILB1</accession>
<evidence type="ECO:0000259" key="1">
    <source>
        <dbReference type="PROSITE" id="PS50056"/>
    </source>
</evidence>
<dbReference type="PROSITE" id="PS50056">
    <property type="entry name" value="TYR_PHOSPHATASE_2"/>
    <property type="match status" value="1"/>
</dbReference>
<proteinExistence type="predicted"/>
<dbReference type="InterPro" id="IPR000387">
    <property type="entry name" value="Tyr_Pase_dom"/>
</dbReference>
<evidence type="ECO:0000313" key="2">
    <source>
        <dbReference type="EMBL" id="CAG9310255.1"/>
    </source>
</evidence>
<dbReference type="GO" id="GO:0005737">
    <property type="term" value="C:cytoplasm"/>
    <property type="evidence" value="ECO:0007669"/>
    <property type="project" value="TreeGrafter"/>
</dbReference>
<keyword evidence="3" id="KW-1185">Reference proteome</keyword>